<sequence>MYVNRLALGKTFSNQLYQPVTITKVHQWHTIDDWQTFSNFL</sequence>
<dbReference type="EMBL" id="ACLL01000006">
    <property type="protein sequence ID" value="EEW54643.1"/>
    <property type="molecule type" value="Genomic_DNA"/>
</dbReference>
<proteinExistence type="predicted"/>
<dbReference type="Proteomes" id="UP000003675">
    <property type="component" value="Unassembled WGS sequence"/>
</dbReference>
<reference evidence="1 2" key="1">
    <citation type="submission" date="2009-09" db="EMBL/GenBank/DDBJ databases">
        <authorList>
            <person name="Qin X."/>
            <person name="Bachman B."/>
            <person name="Battles P."/>
            <person name="Bell A."/>
            <person name="Bess C."/>
            <person name="Bickham C."/>
            <person name="Chaboub L."/>
            <person name="Chen D."/>
            <person name="Coyle M."/>
            <person name="Deiros D.R."/>
            <person name="Dinh H."/>
            <person name="Forbes L."/>
            <person name="Fowler G."/>
            <person name="Francisco L."/>
            <person name="Fu Q."/>
            <person name="Gubbala S."/>
            <person name="Hale W."/>
            <person name="Han Y."/>
            <person name="Hemphill L."/>
            <person name="Highlander S.K."/>
            <person name="Hirani K."/>
            <person name="Hogues M."/>
            <person name="Jackson L."/>
            <person name="Jakkamsetti A."/>
            <person name="Javaid M."/>
            <person name="Jiang H."/>
            <person name="Korchina V."/>
            <person name="Kovar C."/>
            <person name="Lara F."/>
            <person name="Lee S."/>
            <person name="Mata R."/>
            <person name="Mathew T."/>
            <person name="Moen C."/>
            <person name="Morales K."/>
            <person name="Munidasa M."/>
            <person name="Nazareth L."/>
            <person name="Ngo R."/>
            <person name="Nguyen L."/>
            <person name="Okwuonu G."/>
            <person name="Ongeri F."/>
            <person name="Patil S."/>
            <person name="Petrosino J."/>
            <person name="Pham C."/>
            <person name="Pham P."/>
            <person name="Pu L.-L."/>
            <person name="Puazo M."/>
            <person name="Raj R."/>
            <person name="Reid J."/>
            <person name="Rouhana J."/>
            <person name="Saada N."/>
            <person name="Shang Y."/>
            <person name="Simmons D."/>
            <person name="Thornton R."/>
            <person name="Warren J."/>
            <person name="Weissenberger G."/>
            <person name="Zhang J."/>
            <person name="Zhang L."/>
            <person name="Zhou C."/>
            <person name="Zhu D."/>
            <person name="Muzny D."/>
            <person name="Worley K."/>
            <person name="Gibbs R."/>
        </authorList>
    </citation>
    <scope>NUCLEOTIDE SEQUENCE [LARGE SCALE GENOMIC DNA]</scope>
    <source>
        <strain evidence="1 2">DSM 16041</strain>
    </source>
</reference>
<evidence type="ECO:0000313" key="1">
    <source>
        <dbReference type="EMBL" id="EEW54643.1"/>
    </source>
</evidence>
<dbReference type="STRING" id="525309.HMPREF0494_0119"/>
<dbReference type="HOGENOM" id="CLU_3271682_0_0_9"/>
<dbReference type="AlphaFoldDB" id="C8P475"/>
<name>C8P475_9LACO</name>
<comment type="caution">
    <text evidence="1">The sequence shown here is derived from an EMBL/GenBank/DDBJ whole genome shotgun (WGS) entry which is preliminary data.</text>
</comment>
<protein>
    <submittedName>
        <fullName evidence="1">Uncharacterized protein</fullName>
    </submittedName>
</protein>
<organism evidence="1 2">
    <name type="scientific">Limosilactobacillus antri DSM 16041</name>
    <dbReference type="NCBI Taxonomy" id="525309"/>
    <lineage>
        <taxon>Bacteria</taxon>
        <taxon>Bacillati</taxon>
        <taxon>Bacillota</taxon>
        <taxon>Bacilli</taxon>
        <taxon>Lactobacillales</taxon>
        <taxon>Lactobacillaceae</taxon>
        <taxon>Limosilactobacillus</taxon>
    </lineage>
</organism>
<accession>C8P475</accession>
<evidence type="ECO:0000313" key="2">
    <source>
        <dbReference type="Proteomes" id="UP000003675"/>
    </source>
</evidence>
<gene>
    <name evidence="1" type="ORF">HMPREF0494_0119</name>
</gene>